<dbReference type="InParanoid" id="C5LRT6"/>
<dbReference type="EMBL" id="GG684945">
    <property type="protein sequence ID" value="EER00557.1"/>
    <property type="molecule type" value="Genomic_DNA"/>
</dbReference>
<proteinExistence type="predicted"/>
<dbReference type="RefSeq" id="XP_002767839.1">
    <property type="nucleotide sequence ID" value="XM_002767793.1"/>
</dbReference>
<accession>C5LRT6</accession>
<organism evidence="2">
    <name type="scientific">Perkinsus marinus (strain ATCC 50983 / TXsc)</name>
    <dbReference type="NCBI Taxonomy" id="423536"/>
    <lineage>
        <taxon>Eukaryota</taxon>
        <taxon>Sar</taxon>
        <taxon>Alveolata</taxon>
        <taxon>Perkinsozoa</taxon>
        <taxon>Perkinsea</taxon>
        <taxon>Perkinsida</taxon>
        <taxon>Perkinsidae</taxon>
        <taxon>Perkinsus</taxon>
    </lineage>
</organism>
<name>C5LRT6_PERM5</name>
<evidence type="ECO:0000313" key="1">
    <source>
        <dbReference type="EMBL" id="EER00557.1"/>
    </source>
</evidence>
<dbReference type="Proteomes" id="UP000007800">
    <property type="component" value="Unassembled WGS sequence"/>
</dbReference>
<dbReference type="GeneID" id="9043638"/>
<keyword evidence="2" id="KW-1185">Reference proteome</keyword>
<dbReference type="AlphaFoldDB" id="C5LRT6"/>
<protein>
    <submittedName>
        <fullName evidence="1">Uncharacterized protein</fullName>
    </submittedName>
</protein>
<gene>
    <name evidence="1" type="ORF">Pmar_PMAR026979</name>
</gene>
<evidence type="ECO:0000313" key="2">
    <source>
        <dbReference type="Proteomes" id="UP000007800"/>
    </source>
</evidence>
<dbReference type="OMA" id="ACCVIRL"/>
<sequence>MVDVACCVIRLEYVVLSTMVPVSQSTNFDASMRILAGLIIAIAVNAILNSKPSGNYCGSPVIPSKGKGFVQINVTSDTAFNISASWTPTGGSKKSGSETGVPYSYDDSTQDVTVTDTSKLQDLITKIDAPLKASDLAHLHYDGKDLHVVALLNFPLEPC</sequence>
<reference evidence="1 2" key="1">
    <citation type="submission" date="2008-07" db="EMBL/GenBank/DDBJ databases">
        <authorList>
            <person name="El-Sayed N."/>
            <person name="Caler E."/>
            <person name="Inman J."/>
            <person name="Amedeo P."/>
            <person name="Hass B."/>
            <person name="Wortman J."/>
        </authorList>
    </citation>
    <scope>NUCLEOTIDE SEQUENCE [LARGE SCALE GENOMIC DNA]</scope>
    <source>
        <strain evidence="2">ATCC 50983 / TXsc</strain>
    </source>
</reference>